<evidence type="ECO:0000313" key="2">
    <source>
        <dbReference type="Proteomes" id="UP001208570"/>
    </source>
</evidence>
<dbReference type="GO" id="GO:0005525">
    <property type="term" value="F:GTP binding"/>
    <property type="evidence" value="ECO:0007669"/>
    <property type="project" value="TreeGrafter"/>
</dbReference>
<dbReference type="AlphaFoldDB" id="A0AAD9JM50"/>
<keyword evidence="2" id="KW-1185">Reference proteome</keyword>
<accession>A0AAD9JM50</accession>
<protein>
    <submittedName>
        <fullName evidence="1">Uncharacterized protein</fullName>
    </submittedName>
</protein>
<name>A0AAD9JM50_9ANNE</name>
<sequence length="87" mass="9803">MAVRYCCKYIEVSAVLNLKVDDLLVGIVKQIRFNDKRKLKKSKRGSRSTNCVTSDDTGCLPHSKSIMGRIFGKSPHVFRSCDNLLVL</sequence>
<reference evidence="1" key="1">
    <citation type="journal article" date="2023" name="Mol. Biol. Evol.">
        <title>Third-Generation Sequencing Reveals the Adaptive Role of the Epigenome in Three Deep-Sea Polychaetes.</title>
        <authorList>
            <person name="Perez M."/>
            <person name="Aroh O."/>
            <person name="Sun Y."/>
            <person name="Lan Y."/>
            <person name="Juniper S.K."/>
            <person name="Young C.R."/>
            <person name="Angers B."/>
            <person name="Qian P.Y."/>
        </authorList>
    </citation>
    <scope>NUCLEOTIDE SEQUENCE</scope>
    <source>
        <strain evidence="1">P08H-3</strain>
    </source>
</reference>
<proteinExistence type="predicted"/>
<gene>
    <name evidence="1" type="ORF">LSH36_232g00023</name>
</gene>
<dbReference type="GO" id="GO:0005886">
    <property type="term" value="C:plasma membrane"/>
    <property type="evidence" value="ECO:0007669"/>
    <property type="project" value="TreeGrafter"/>
</dbReference>
<dbReference type="EMBL" id="JAODUP010000232">
    <property type="protein sequence ID" value="KAK2155749.1"/>
    <property type="molecule type" value="Genomic_DNA"/>
</dbReference>
<dbReference type="PANTHER" id="PTHR45775">
    <property type="entry name" value="RAD, GEM/KIR FAMILY MEMBER 2, ISOFORM C"/>
    <property type="match status" value="1"/>
</dbReference>
<dbReference type="PANTHER" id="PTHR45775:SF6">
    <property type="entry name" value="RAD, GEM_KIR FAMILY MEMBER 2, ISOFORM C"/>
    <property type="match status" value="1"/>
</dbReference>
<evidence type="ECO:0000313" key="1">
    <source>
        <dbReference type="EMBL" id="KAK2155749.1"/>
    </source>
</evidence>
<comment type="caution">
    <text evidence="1">The sequence shown here is derived from an EMBL/GenBank/DDBJ whole genome shotgun (WGS) entry which is preliminary data.</text>
</comment>
<dbReference type="GO" id="GO:0005246">
    <property type="term" value="F:calcium channel regulator activity"/>
    <property type="evidence" value="ECO:0007669"/>
    <property type="project" value="TreeGrafter"/>
</dbReference>
<dbReference type="Proteomes" id="UP001208570">
    <property type="component" value="Unassembled WGS sequence"/>
</dbReference>
<dbReference type="InterPro" id="IPR051641">
    <property type="entry name" value="RGK_GTP-binding_reg"/>
</dbReference>
<organism evidence="1 2">
    <name type="scientific">Paralvinella palmiformis</name>
    <dbReference type="NCBI Taxonomy" id="53620"/>
    <lineage>
        <taxon>Eukaryota</taxon>
        <taxon>Metazoa</taxon>
        <taxon>Spiralia</taxon>
        <taxon>Lophotrochozoa</taxon>
        <taxon>Annelida</taxon>
        <taxon>Polychaeta</taxon>
        <taxon>Sedentaria</taxon>
        <taxon>Canalipalpata</taxon>
        <taxon>Terebellida</taxon>
        <taxon>Terebelliformia</taxon>
        <taxon>Alvinellidae</taxon>
        <taxon>Paralvinella</taxon>
    </lineage>
</organism>